<evidence type="ECO:0000313" key="3">
    <source>
        <dbReference type="Proteomes" id="UP000295684"/>
    </source>
</evidence>
<dbReference type="Gene3D" id="3.40.50.10600">
    <property type="entry name" value="SpoIIaa-like domains"/>
    <property type="match status" value="1"/>
</dbReference>
<reference evidence="1" key="4">
    <citation type="submission" date="2024-05" db="EMBL/GenBank/DDBJ databases">
        <authorList>
            <person name="Sun Q."/>
            <person name="Zhou Y."/>
        </authorList>
    </citation>
    <scope>NUCLEOTIDE SEQUENCE</scope>
    <source>
        <strain evidence="1">CGMCC 1.15644</strain>
    </source>
</reference>
<dbReference type="EMBL" id="SLWO01000006">
    <property type="protein sequence ID" value="TCO22651.1"/>
    <property type="molecule type" value="Genomic_DNA"/>
</dbReference>
<dbReference type="Pfam" id="PF11964">
    <property type="entry name" value="SpoIIAA-like"/>
    <property type="match status" value="1"/>
</dbReference>
<comment type="caution">
    <text evidence="2">The sequence shown here is derived from an EMBL/GenBank/DDBJ whole genome shotgun (WGS) entry which is preliminary data.</text>
</comment>
<evidence type="ECO:0000313" key="1">
    <source>
        <dbReference type="EMBL" id="GGE66119.1"/>
    </source>
</evidence>
<dbReference type="EMBL" id="BMJO01000006">
    <property type="protein sequence ID" value="GGE66119.1"/>
    <property type="molecule type" value="Genomic_DNA"/>
</dbReference>
<proteinExistence type="predicted"/>
<keyword evidence="4" id="KW-1185">Reference proteome</keyword>
<dbReference type="InterPro" id="IPR038396">
    <property type="entry name" value="SpoIIAA-like_sf"/>
</dbReference>
<reference evidence="4" key="2">
    <citation type="journal article" date="2019" name="Int. J. Syst. Evol. Microbiol.">
        <title>The Global Catalogue of Microorganisms (GCM) 10K type strain sequencing project: providing services to taxonomists for standard genome sequencing and annotation.</title>
        <authorList>
            <consortium name="The Broad Institute Genomics Platform"/>
            <consortium name="The Broad Institute Genome Sequencing Center for Infectious Disease"/>
            <person name="Wu L."/>
            <person name="Ma J."/>
        </authorList>
    </citation>
    <scope>NUCLEOTIDE SEQUENCE [LARGE SCALE GENOMIC DNA]</scope>
    <source>
        <strain evidence="4">CGMCC 1.15644</strain>
    </source>
</reference>
<evidence type="ECO:0000313" key="4">
    <source>
        <dbReference type="Proteomes" id="UP000622648"/>
    </source>
</evidence>
<reference evidence="2 3" key="3">
    <citation type="submission" date="2019-03" db="EMBL/GenBank/DDBJ databases">
        <title>Genomic Encyclopedia of Type Strains, Phase IV (KMG-IV): sequencing the most valuable type-strain genomes for metagenomic binning, comparative biology and taxonomic classification.</title>
        <authorList>
            <person name="Goeker M."/>
        </authorList>
    </citation>
    <scope>NUCLEOTIDE SEQUENCE [LARGE SCALE GENOMIC DNA]</scope>
    <source>
        <strain evidence="2 3">DSM 103236</strain>
    </source>
</reference>
<dbReference type="OrthoDB" id="555504at2"/>
<dbReference type="InterPro" id="IPR036513">
    <property type="entry name" value="STAS_dom_sf"/>
</dbReference>
<dbReference type="Proteomes" id="UP000622648">
    <property type="component" value="Unassembled WGS sequence"/>
</dbReference>
<dbReference type="Proteomes" id="UP000295684">
    <property type="component" value="Unassembled WGS sequence"/>
</dbReference>
<organism evidence="2 3">
    <name type="scientific">Pedobacter psychrotolerans</name>
    <dbReference type="NCBI Taxonomy" id="1843235"/>
    <lineage>
        <taxon>Bacteria</taxon>
        <taxon>Pseudomonadati</taxon>
        <taxon>Bacteroidota</taxon>
        <taxon>Sphingobacteriia</taxon>
        <taxon>Sphingobacteriales</taxon>
        <taxon>Sphingobacteriaceae</taxon>
        <taxon>Pedobacter</taxon>
    </lineage>
</organism>
<name>A0A4R2H8Q4_9SPHI</name>
<dbReference type="AlphaFoldDB" id="A0A4R2H8Q4"/>
<reference evidence="1" key="1">
    <citation type="journal article" date="2014" name="Int. J. Syst. Evol. Microbiol.">
        <title>Complete genome of a new Firmicutes species belonging to the dominant human colonic microbiota ('Ruminococcus bicirculans') reveals two chromosomes and a selective capacity to utilize plant glucans.</title>
        <authorList>
            <consortium name="NISC Comparative Sequencing Program"/>
            <person name="Wegmann U."/>
            <person name="Louis P."/>
            <person name="Goesmann A."/>
            <person name="Henrissat B."/>
            <person name="Duncan S.H."/>
            <person name="Flint H.J."/>
        </authorList>
    </citation>
    <scope>NUCLEOTIDE SEQUENCE</scope>
    <source>
        <strain evidence="1">CGMCC 1.15644</strain>
    </source>
</reference>
<gene>
    <name evidence="2" type="ORF">EV200_106294</name>
    <name evidence="1" type="ORF">GCM10011413_35850</name>
</gene>
<evidence type="ECO:0000313" key="2">
    <source>
        <dbReference type="EMBL" id="TCO22651.1"/>
    </source>
</evidence>
<dbReference type="RefSeq" id="WP_132534653.1">
    <property type="nucleotide sequence ID" value="NZ_BMJO01000006.1"/>
</dbReference>
<protein>
    <submittedName>
        <fullName evidence="2">SpoIIAA-like protein</fullName>
    </submittedName>
</protein>
<dbReference type="SUPFAM" id="SSF52091">
    <property type="entry name" value="SpoIIaa-like"/>
    <property type="match status" value="1"/>
</dbReference>
<dbReference type="InterPro" id="IPR021866">
    <property type="entry name" value="SpoIIAA-like"/>
</dbReference>
<accession>A0A4R2H8Q4</accession>
<sequence length="122" mass="13771">MLTEITGLPDHIFGVRATGEVTTNDLKDVLLPGLARTFDRFGEIRYLLVLDTEVKNFTTGAWIQDVKAGLQNFTKWKKIAVISAEKSVEWFSDFFTFLTPGSAKGFRPEEIEKAELWLAAED</sequence>